<name>W4GMZ2_APHAT</name>
<dbReference type="OrthoDB" id="68114at2759"/>
<evidence type="ECO:0008006" key="4">
    <source>
        <dbReference type="Google" id="ProtNLM"/>
    </source>
</evidence>
<evidence type="ECO:0000256" key="2">
    <source>
        <dbReference type="SAM" id="MobiDB-lite"/>
    </source>
</evidence>
<dbReference type="RefSeq" id="XP_009830323.1">
    <property type="nucleotide sequence ID" value="XM_009832021.1"/>
</dbReference>
<keyword evidence="1" id="KW-0175">Coiled coil</keyword>
<organism evidence="3">
    <name type="scientific">Aphanomyces astaci</name>
    <name type="common">Crayfish plague agent</name>
    <dbReference type="NCBI Taxonomy" id="112090"/>
    <lineage>
        <taxon>Eukaryota</taxon>
        <taxon>Sar</taxon>
        <taxon>Stramenopiles</taxon>
        <taxon>Oomycota</taxon>
        <taxon>Saprolegniomycetes</taxon>
        <taxon>Saprolegniales</taxon>
        <taxon>Verrucalvaceae</taxon>
        <taxon>Aphanomyces</taxon>
    </lineage>
</organism>
<dbReference type="VEuPathDB" id="FungiDB:H257_06706"/>
<dbReference type="GeneID" id="20808702"/>
<dbReference type="EMBL" id="KI913126">
    <property type="protein sequence ID" value="ETV80399.1"/>
    <property type="molecule type" value="Genomic_DNA"/>
</dbReference>
<dbReference type="SUPFAM" id="SSF50729">
    <property type="entry name" value="PH domain-like"/>
    <property type="match status" value="1"/>
</dbReference>
<evidence type="ECO:0000313" key="3">
    <source>
        <dbReference type="EMBL" id="ETV80399.1"/>
    </source>
</evidence>
<evidence type="ECO:0000256" key="1">
    <source>
        <dbReference type="SAM" id="Coils"/>
    </source>
</evidence>
<proteinExistence type="predicted"/>
<feature type="compositionally biased region" description="Polar residues" evidence="2">
    <location>
        <begin position="157"/>
        <end position="175"/>
    </location>
</feature>
<feature type="compositionally biased region" description="Polar residues" evidence="2">
    <location>
        <begin position="187"/>
        <end position="207"/>
    </location>
</feature>
<feature type="region of interest" description="Disordered" evidence="2">
    <location>
        <begin position="139"/>
        <end position="243"/>
    </location>
</feature>
<protein>
    <recommendedName>
        <fullName evidence="4">PH domain-containing protein</fullName>
    </recommendedName>
</protein>
<sequence>MDDNVRGGDADATSTERVLKRKVKNSRTNLFEWVKYRCHLGDGFFLCECPTSFDNETVSLQVLLANILSVHPKAASRFEITHATPSGHSSDEFMAPTSQHCSLWVRTLKKAVAQSMQLNSISPTPLALLSSLRPPHLFQTNTTAHPKQSLKIDIPCRNSSNNAMDATKLSTESPSNPTPRCHPDDTPASTPDIQTSPPSLTHPSLASSMHEPDKDSSPPDASSPVLVHRSAVSQQTPSEHEAEEQLGILVRVEGVLKQLETENKLYLQRETQLRHELANLQDSMRLMDVERQELLTQLRDVTTEREEWKAMARRKQADMTQLRDDLQLARDEIRLLTNEQLRLHHRNKDLAVHVQRLDTLVYGKF</sequence>
<gene>
    <name evidence="3" type="ORF">H257_06706</name>
</gene>
<dbReference type="AlphaFoldDB" id="W4GMZ2"/>
<accession>W4GMZ2</accession>
<reference evidence="3" key="1">
    <citation type="submission" date="2013-12" db="EMBL/GenBank/DDBJ databases">
        <title>The Genome Sequence of Aphanomyces astaci APO3.</title>
        <authorList>
            <consortium name="The Broad Institute Genomics Platform"/>
            <person name="Russ C."/>
            <person name="Tyler B."/>
            <person name="van West P."/>
            <person name="Dieguez-Uribeondo J."/>
            <person name="Young S.K."/>
            <person name="Zeng Q."/>
            <person name="Gargeya S."/>
            <person name="Fitzgerald M."/>
            <person name="Abouelleil A."/>
            <person name="Alvarado L."/>
            <person name="Chapman S.B."/>
            <person name="Gainer-Dewar J."/>
            <person name="Goldberg J."/>
            <person name="Griggs A."/>
            <person name="Gujja S."/>
            <person name="Hansen M."/>
            <person name="Howarth C."/>
            <person name="Imamovic A."/>
            <person name="Ireland A."/>
            <person name="Larimer J."/>
            <person name="McCowan C."/>
            <person name="Murphy C."/>
            <person name="Pearson M."/>
            <person name="Poon T.W."/>
            <person name="Priest M."/>
            <person name="Roberts A."/>
            <person name="Saif S."/>
            <person name="Shea T."/>
            <person name="Sykes S."/>
            <person name="Wortman J."/>
            <person name="Nusbaum C."/>
            <person name="Birren B."/>
        </authorList>
    </citation>
    <scope>NUCLEOTIDE SEQUENCE [LARGE SCALE GENOMIC DNA]</scope>
    <source>
        <strain evidence="3">APO3</strain>
    </source>
</reference>
<feature type="coiled-coil region" evidence="1">
    <location>
        <begin position="249"/>
        <end position="339"/>
    </location>
</feature>